<dbReference type="GO" id="GO:0016787">
    <property type="term" value="F:hydrolase activity"/>
    <property type="evidence" value="ECO:0007669"/>
    <property type="project" value="UniProtKB-KW"/>
</dbReference>
<dbReference type="SUPFAM" id="SSF53474">
    <property type="entry name" value="alpha/beta-Hydrolases"/>
    <property type="match status" value="1"/>
</dbReference>
<proteinExistence type="predicted"/>
<accession>A0A5C4MT15</accession>
<dbReference type="Pfam" id="PF12697">
    <property type="entry name" value="Abhydrolase_6"/>
    <property type="match status" value="1"/>
</dbReference>
<dbReference type="RefSeq" id="WP_139105781.1">
    <property type="nucleotide sequence ID" value="NZ_VDFR01000045.1"/>
</dbReference>
<organism evidence="3 4">
    <name type="scientific">Mumia zhuanghuii</name>
    <dbReference type="NCBI Taxonomy" id="2585211"/>
    <lineage>
        <taxon>Bacteria</taxon>
        <taxon>Bacillati</taxon>
        <taxon>Actinomycetota</taxon>
        <taxon>Actinomycetes</taxon>
        <taxon>Propionibacteriales</taxon>
        <taxon>Nocardioidaceae</taxon>
        <taxon>Mumia</taxon>
    </lineage>
</organism>
<feature type="domain" description="AB hydrolase-1" evidence="1">
    <location>
        <begin position="4"/>
        <end position="218"/>
    </location>
</feature>
<dbReference type="AlphaFoldDB" id="A0A5C4MT15"/>
<dbReference type="PANTHER" id="PTHR37017:SF11">
    <property type="entry name" value="ESTERASE_LIPASE_THIOESTERASE DOMAIN-CONTAINING PROTEIN"/>
    <property type="match status" value="1"/>
</dbReference>
<dbReference type="Gene3D" id="3.40.50.1820">
    <property type="entry name" value="alpha/beta hydrolase"/>
    <property type="match status" value="1"/>
</dbReference>
<gene>
    <name evidence="3" type="ORF">FHE65_09880</name>
    <name evidence="2" type="ORF">FHE65_18640</name>
</gene>
<evidence type="ECO:0000313" key="4">
    <source>
        <dbReference type="Proteomes" id="UP000306740"/>
    </source>
</evidence>
<dbReference type="InterPro" id="IPR000073">
    <property type="entry name" value="AB_hydrolase_1"/>
</dbReference>
<dbReference type="InterPro" id="IPR052897">
    <property type="entry name" value="Sec-Metab_Biosynth_Hydrolase"/>
</dbReference>
<dbReference type="PANTHER" id="PTHR37017">
    <property type="entry name" value="AB HYDROLASE-1 DOMAIN-CONTAINING PROTEIN-RELATED"/>
    <property type="match status" value="1"/>
</dbReference>
<name>A0A5C4MT15_9ACTN</name>
<dbReference type="Proteomes" id="UP000306740">
    <property type="component" value="Unassembled WGS sequence"/>
</dbReference>
<keyword evidence="3" id="KW-0378">Hydrolase</keyword>
<evidence type="ECO:0000313" key="3">
    <source>
        <dbReference type="EMBL" id="TNC47462.1"/>
    </source>
</evidence>
<protein>
    <submittedName>
        <fullName evidence="3">Alpha/beta hydrolase</fullName>
    </submittedName>
</protein>
<dbReference type="OrthoDB" id="9773549at2"/>
<dbReference type="EMBL" id="VDFR01000045">
    <property type="protein sequence ID" value="TNC47462.1"/>
    <property type="molecule type" value="Genomic_DNA"/>
</dbReference>
<reference evidence="3 4" key="1">
    <citation type="submission" date="2019-05" db="EMBL/GenBank/DDBJ databases">
        <title>Mumia sp. nov., isolated from the intestinal contents of plateau pika (Ochotona curzoniae) in the Qinghai-Tibet plateau of China.</title>
        <authorList>
            <person name="Tian Z."/>
        </authorList>
    </citation>
    <scope>NUCLEOTIDE SEQUENCE [LARGE SCALE GENOMIC DNA]</scope>
    <source>
        <strain evidence="4">527</strain>
        <strain evidence="3">Z527</strain>
    </source>
</reference>
<evidence type="ECO:0000259" key="1">
    <source>
        <dbReference type="Pfam" id="PF12697"/>
    </source>
</evidence>
<evidence type="ECO:0000313" key="2">
    <source>
        <dbReference type="EMBL" id="TNC43277.1"/>
    </source>
</evidence>
<dbReference type="InterPro" id="IPR029058">
    <property type="entry name" value="AB_hydrolase_fold"/>
</dbReference>
<comment type="caution">
    <text evidence="3">The sequence shown here is derived from an EMBL/GenBank/DDBJ whole genome shotgun (WGS) entry which is preliminary data.</text>
</comment>
<sequence>MTTFVLIPGAGGHPGYWSRLVPALERRGHAAIPVDVPQHDESTGIEDHVQVVVAAAADRVAPDDDPPVVVAQSMGAFIGPLVCERIPVTQLVLLNPMIPAPGETAGEWWSATGSSEARREAGWEGFDVARDFFHDVPAELAAEILAGEDREPSERSFAEPWPARAWPDVPTVVVAGTDDRFFPLAFQRRVAQERLGLTPYEVPGGHLVALSRPEELADQLEALAAPRSDEVVRESS</sequence>
<dbReference type="EMBL" id="VDFR01000081">
    <property type="protein sequence ID" value="TNC43277.1"/>
    <property type="molecule type" value="Genomic_DNA"/>
</dbReference>